<reference evidence="2 3" key="1">
    <citation type="submission" date="2016-10" db="EMBL/GenBank/DDBJ databases">
        <authorList>
            <person name="de Groot N.N."/>
        </authorList>
    </citation>
    <scope>NUCLEOTIDE SEQUENCE [LARGE SCALE GENOMIC DNA]</scope>
    <source>
        <strain evidence="2 3">DSM 8537</strain>
    </source>
</reference>
<dbReference type="EMBL" id="FOPU01000064">
    <property type="protein sequence ID" value="SFI07551.1"/>
    <property type="molecule type" value="Genomic_DNA"/>
</dbReference>
<organism evidence="2 3">
    <name type="scientific">Paracoccus aminovorans</name>
    <dbReference type="NCBI Taxonomy" id="34004"/>
    <lineage>
        <taxon>Bacteria</taxon>
        <taxon>Pseudomonadati</taxon>
        <taxon>Pseudomonadota</taxon>
        <taxon>Alphaproteobacteria</taxon>
        <taxon>Rhodobacterales</taxon>
        <taxon>Paracoccaceae</taxon>
        <taxon>Paracoccus</taxon>
    </lineage>
</organism>
<dbReference type="OrthoDB" id="9774608at2"/>
<dbReference type="AlphaFoldDB" id="A0A1I3F9L0"/>
<keyword evidence="3" id="KW-1185">Reference proteome</keyword>
<accession>A0A1I3F9L0</accession>
<gene>
    <name evidence="2" type="ORF">SAMN04488021_16412</name>
</gene>
<sequence>MHTVQSTTRHSITPSPAKSSILTRDLLVAGGATALDQPNTTEIAPMPRTKPNPRNAEVGFRGEKRSNVTHASTMDPDAVAGCSR</sequence>
<proteinExistence type="predicted"/>
<evidence type="ECO:0000313" key="3">
    <source>
        <dbReference type="Proteomes" id="UP000183635"/>
    </source>
</evidence>
<name>A0A1I3F9L0_9RHOB</name>
<evidence type="ECO:0000256" key="1">
    <source>
        <dbReference type="SAM" id="MobiDB-lite"/>
    </source>
</evidence>
<feature type="region of interest" description="Disordered" evidence="1">
    <location>
        <begin position="32"/>
        <end position="84"/>
    </location>
</feature>
<dbReference type="STRING" id="34004.SAMN04488021_16412"/>
<evidence type="ECO:0000313" key="2">
    <source>
        <dbReference type="EMBL" id="SFI07551.1"/>
    </source>
</evidence>
<dbReference type="Proteomes" id="UP000183635">
    <property type="component" value="Unassembled WGS sequence"/>
</dbReference>
<protein>
    <submittedName>
        <fullName evidence="2">Uncharacterized protein</fullName>
    </submittedName>
</protein>